<dbReference type="SUPFAM" id="SSF49464">
    <property type="entry name" value="Carboxypeptidase regulatory domain-like"/>
    <property type="match status" value="1"/>
</dbReference>
<dbReference type="Pfam" id="PF07715">
    <property type="entry name" value="Plug"/>
    <property type="match status" value="1"/>
</dbReference>
<sequence length="1047" mass="115094">MKFRVTRTLQKLLMFLAVLQLLAVVSYAQSVTVTGTVTDSKGEALPGVSVKVKGTKISASTSNSGKYTIGVPDNSAVLVFTYVGFKVKEEVVGARRTLNIKLEDDENSLNEVIVSTGYGGLARKKDLTSATATITASQIAERQPLNLFDALQGQAAGVFIVNDNGEPGAEGTITVRGPSTFSSDGNGTNPLYVIDGVITPDASILNPNDILNIEILKDAASSSIYGSRAANGVILITTKRGQEGKARFDVQYVFTMGKLAHKIQAPNADDVRYYRKLQAGLTSGSGGTFTDSLNPSFNTDNDLQELLLGNTGKKHDVRFTISGGQKGLTYSGSFNYLDDQGTALNSYSKRIQSRINLDYQALPKLKYSANMSFYRQAGNIINTNNSLRPMFDRPGYLRVFYPDGALTSYLLSKRNPVANALLEDNTREEYKIQFVNSLNYDITKDLVFTVALNTQLDDGKSIYFMPRFLSAQGNENLLRNGATRRFYYELQTYLNYTKTFGNHTIKALAAFSRDRRKNDESSFEGTGIIVENVRTLTGANIVDLTKQRITTSAASTASGIARLEYNYKAKYILQGVMRNDASSRFGIENRSGTFLAGSAAWRFTDEKFMLWSKKFLDDGKLRFSYGSAGNDPISDYESIARIEIGQNSYAGSAGAATLPGFSNPTIKWENTVSKNWGTDLTFLKGRLGLSADYYIKTTNDLLYDRQIPKETGYNTVKINVGNIENRGWEFALNGTPISGKDFKWAVNFNATFEKGKILKLFDGQEFIAGNKHIIREGGRIGDFYGWKNLGVYQYDASNAYTPDGRKLTPVNVKVTTTGSTGRAATSVAESYQLDGQPYTGQVLQKSSNNTVLLGGDTEWLDVNNDGIIDDRDRHVIGNAQPDAYLGFVNNFSYKNFSLSFIINTTIGGQVYNSFKQGLTNNANAGGPSLPEAIHGAWTKQGDIATFPYFPDKDTRGSQRQNGNSYFLEDASFLRLSSARFTYRLDPKIAGKVLARSISAYIYGVNLLTYTNYTGYDPEFSSPGLTPGDDNGKYPKRREIGFGLNIGF</sequence>
<dbReference type="EMBL" id="FWXT01000001">
    <property type="protein sequence ID" value="SMC63357.1"/>
    <property type="molecule type" value="Genomic_DNA"/>
</dbReference>
<organism evidence="10 11">
    <name type="scientific">Pedobacter africanus</name>
    <dbReference type="NCBI Taxonomy" id="151894"/>
    <lineage>
        <taxon>Bacteria</taxon>
        <taxon>Pseudomonadati</taxon>
        <taxon>Bacteroidota</taxon>
        <taxon>Sphingobacteriia</taxon>
        <taxon>Sphingobacteriales</taxon>
        <taxon>Sphingobacteriaceae</taxon>
        <taxon>Pedobacter</taxon>
    </lineage>
</organism>
<dbReference type="Gene3D" id="2.40.170.20">
    <property type="entry name" value="TonB-dependent receptor, beta-barrel domain"/>
    <property type="match status" value="1"/>
</dbReference>
<feature type="signal peptide" evidence="8">
    <location>
        <begin position="1"/>
        <end position="28"/>
    </location>
</feature>
<evidence type="ECO:0000256" key="5">
    <source>
        <dbReference type="ARBA" id="ARBA00023136"/>
    </source>
</evidence>
<keyword evidence="3 7" id="KW-1134">Transmembrane beta strand</keyword>
<feature type="chain" id="PRO_5012122312" evidence="8">
    <location>
        <begin position="29"/>
        <end position="1047"/>
    </location>
</feature>
<reference evidence="11" key="1">
    <citation type="submission" date="2017-04" db="EMBL/GenBank/DDBJ databases">
        <authorList>
            <person name="Varghese N."/>
            <person name="Submissions S."/>
        </authorList>
    </citation>
    <scope>NUCLEOTIDE SEQUENCE [LARGE SCALE GENOMIC DNA]</scope>
    <source>
        <strain evidence="11">DSM 12126</strain>
    </source>
</reference>
<dbReference type="Gene3D" id="2.170.130.10">
    <property type="entry name" value="TonB-dependent receptor, plug domain"/>
    <property type="match status" value="1"/>
</dbReference>
<dbReference type="InterPro" id="IPR039426">
    <property type="entry name" value="TonB-dep_rcpt-like"/>
</dbReference>
<evidence type="ECO:0000256" key="2">
    <source>
        <dbReference type="ARBA" id="ARBA00022448"/>
    </source>
</evidence>
<keyword evidence="4 7" id="KW-0812">Transmembrane</keyword>
<dbReference type="InterPro" id="IPR036942">
    <property type="entry name" value="Beta-barrel_TonB_sf"/>
</dbReference>
<dbReference type="STRING" id="151894.SAMN04488524_1614"/>
<dbReference type="AlphaFoldDB" id="A0A1W2ARL2"/>
<evidence type="ECO:0000313" key="10">
    <source>
        <dbReference type="EMBL" id="SMC63357.1"/>
    </source>
</evidence>
<evidence type="ECO:0000256" key="7">
    <source>
        <dbReference type="PROSITE-ProRule" id="PRU01360"/>
    </source>
</evidence>
<evidence type="ECO:0000256" key="8">
    <source>
        <dbReference type="SAM" id="SignalP"/>
    </source>
</evidence>
<name>A0A1W2ARL2_9SPHI</name>
<dbReference type="NCBIfam" id="TIGR04056">
    <property type="entry name" value="OMP_RagA_SusC"/>
    <property type="match status" value="1"/>
</dbReference>
<evidence type="ECO:0000256" key="6">
    <source>
        <dbReference type="ARBA" id="ARBA00023237"/>
    </source>
</evidence>
<dbReference type="Gene3D" id="2.60.40.1120">
    <property type="entry name" value="Carboxypeptidase-like, regulatory domain"/>
    <property type="match status" value="1"/>
</dbReference>
<proteinExistence type="inferred from homology"/>
<keyword evidence="8" id="KW-0732">Signal</keyword>
<dbReference type="InterPro" id="IPR008969">
    <property type="entry name" value="CarboxyPept-like_regulatory"/>
</dbReference>
<keyword evidence="2 7" id="KW-0813">Transport</keyword>
<dbReference type="InterPro" id="IPR023996">
    <property type="entry name" value="TonB-dep_OMP_SusC/RagA"/>
</dbReference>
<dbReference type="SUPFAM" id="SSF56935">
    <property type="entry name" value="Porins"/>
    <property type="match status" value="1"/>
</dbReference>
<keyword evidence="11" id="KW-1185">Reference proteome</keyword>
<gene>
    <name evidence="10" type="ORF">SAMN04488524_1614</name>
</gene>
<protein>
    <submittedName>
        <fullName evidence="10">TonB-linked outer membrane protein, SusC/RagA family</fullName>
    </submittedName>
</protein>
<feature type="domain" description="TonB-dependent receptor plug" evidence="9">
    <location>
        <begin position="124"/>
        <end position="233"/>
    </location>
</feature>
<evidence type="ECO:0000259" key="9">
    <source>
        <dbReference type="Pfam" id="PF07715"/>
    </source>
</evidence>
<accession>A0A1W2ARL2</accession>
<dbReference type="InterPro" id="IPR037066">
    <property type="entry name" value="Plug_dom_sf"/>
</dbReference>
<dbReference type="InterPro" id="IPR012910">
    <property type="entry name" value="Plug_dom"/>
</dbReference>
<keyword evidence="6 7" id="KW-0998">Cell outer membrane</keyword>
<dbReference type="GO" id="GO:0009279">
    <property type="term" value="C:cell outer membrane"/>
    <property type="evidence" value="ECO:0007669"/>
    <property type="project" value="UniProtKB-SubCell"/>
</dbReference>
<dbReference type="NCBIfam" id="TIGR04057">
    <property type="entry name" value="SusC_RagA_signa"/>
    <property type="match status" value="1"/>
</dbReference>
<evidence type="ECO:0000256" key="3">
    <source>
        <dbReference type="ARBA" id="ARBA00022452"/>
    </source>
</evidence>
<dbReference type="Proteomes" id="UP000192756">
    <property type="component" value="Unassembled WGS sequence"/>
</dbReference>
<evidence type="ECO:0000256" key="1">
    <source>
        <dbReference type="ARBA" id="ARBA00004571"/>
    </source>
</evidence>
<dbReference type="PROSITE" id="PS52016">
    <property type="entry name" value="TONB_DEPENDENT_REC_3"/>
    <property type="match status" value="1"/>
</dbReference>
<keyword evidence="5 7" id="KW-0472">Membrane</keyword>
<dbReference type="InterPro" id="IPR023997">
    <property type="entry name" value="TonB-dep_OMP_SusC/RagA_CS"/>
</dbReference>
<evidence type="ECO:0000313" key="11">
    <source>
        <dbReference type="Proteomes" id="UP000192756"/>
    </source>
</evidence>
<comment type="subcellular location">
    <subcellularLocation>
        <location evidence="1 7">Cell outer membrane</location>
        <topology evidence="1 7">Multi-pass membrane protein</topology>
    </subcellularLocation>
</comment>
<comment type="similarity">
    <text evidence="7">Belongs to the TonB-dependent receptor family.</text>
</comment>
<evidence type="ECO:0000256" key="4">
    <source>
        <dbReference type="ARBA" id="ARBA00022692"/>
    </source>
</evidence>
<dbReference type="Pfam" id="PF13715">
    <property type="entry name" value="CarbopepD_reg_2"/>
    <property type="match status" value="1"/>
</dbReference>